<comment type="caution">
    <text evidence="2">The sequence shown here is derived from an EMBL/GenBank/DDBJ whole genome shotgun (WGS) entry which is preliminary data.</text>
</comment>
<dbReference type="RefSeq" id="WP_201331771.1">
    <property type="nucleotide sequence ID" value="NZ_BOCG01000391.1"/>
</dbReference>
<dbReference type="Pfam" id="PF00144">
    <property type="entry name" value="Beta-lactamase"/>
    <property type="match status" value="1"/>
</dbReference>
<accession>A0ABQ3W486</accession>
<evidence type="ECO:0000313" key="3">
    <source>
        <dbReference type="Proteomes" id="UP000616547"/>
    </source>
</evidence>
<protein>
    <submittedName>
        <fullName evidence="2">Penicillin-binding protein</fullName>
    </submittedName>
</protein>
<evidence type="ECO:0000313" key="2">
    <source>
        <dbReference type="EMBL" id="GHW01313.1"/>
    </source>
</evidence>
<dbReference type="PANTHER" id="PTHR46825">
    <property type="entry name" value="D-ALANYL-D-ALANINE-CARBOXYPEPTIDASE/ENDOPEPTIDASE AMPH"/>
    <property type="match status" value="1"/>
</dbReference>
<evidence type="ECO:0000259" key="1">
    <source>
        <dbReference type="Pfam" id="PF00144"/>
    </source>
</evidence>
<dbReference type="InterPro" id="IPR001466">
    <property type="entry name" value="Beta-lactam-related"/>
</dbReference>
<keyword evidence="3" id="KW-1185">Reference proteome</keyword>
<sequence>MLKKEKKIITAVLLTLLFAAVWPEKTAPDRVTAADMTGFVNRLFKKKHLAGSVAVVRNGHVQVISCGLARVRGRIKNGDRRILYPVASLQKEVTGAMIIQLMEEKKGSPAAFSEHTKISRWYPNLRDAGKITVGELMSHTSGFLLPEVEVDRHVNYSEARAISWLVNRLNQLPKDPVGTYHYSDVNYILLAGIIRKLTGKSYAWNFQQRVVRRLGLKSTCLGRPGKGRLLAESYCRKRGRDYQRPVSLTRSRLSQLVGAGNMLTTAGDFYTLQAALGTGEFLSPSAFYKQTHLKSKVNRYSGGLYLKKGGAVKLAYGAINGAHYAAYFQLTADNKNGIVMLLNERSGGENSVKSAGYKILQEIMFDTFSKS</sequence>
<dbReference type="InterPro" id="IPR012338">
    <property type="entry name" value="Beta-lactam/transpept-like"/>
</dbReference>
<dbReference type="PANTHER" id="PTHR46825:SF9">
    <property type="entry name" value="BETA-LACTAMASE-RELATED DOMAIN-CONTAINING PROTEIN"/>
    <property type="match status" value="1"/>
</dbReference>
<dbReference type="EMBL" id="BOCI01000278">
    <property type="protein sequence ID" value="GHW01313.1"/>
    <property type="molecule type" value="Genomic_DNA"/>
</dbReference>
<dbReference type="SUPFAM" id="SSF56601">
    <property type="entry name" value="beta-lactamase/transpeptidase-like"/>
    <property type="match status" value="1"/>
</dbReference>
<reference evidence="3" key="1">
    <citation type="submission" date="2021-01" db="EMBL/GenBank/DDBJ databases">
        <title>Draft genome sequence of Nasalis larvatus strain YZ03.</title>
        <authorList>
            <person name="Suzuki-Hashido N."/>
            <person name="Tsuchida S."/>
            <person name="Hayakawa T."/>
        </authorList>
    </citation>
    <scope>NUCLEOTIDE SEQUENCE [LARGE SCALE GENOMIC DNA]</scope>
    <source>
        <strain evidence="3">YZ03</strain>
    </source>
</reference>
<gene>
    <name evidence="2" type="primary">pbpX_2</name>
    <name evidence="2" type="ORF">lacNasYZ03_10000</name>
</gene>
<organism evidence="2 3">
    <name type="scientific">Lactobacillus nasalidis</name>
    <dbReference type="NCBI Taxonomy" id="2797258"/>
    <lineage>
        <taxon>Bacteria</taxon>
        <taxon>Bacillati</taxon>
        <taxon>Bacillota</taxon>
        <taxon>Bacilli</taxon>
        <taxon>Lactobacillales</taxon>
        <taxon>Lactobacillaceae</taxon>
        <taxon>Lactobacillus</taxon>
    </lineage>
</organism>
<feature type="domain" description="Beta-lactamase-related" evidence="1">
    <location>
        <begin position="46"/>
        <end position="350"/>
    </location>
</feature>
<name>A0ABQ3W486_9LACO</name>
<dbReference type="InterPro" id="IPR050491">
    <property type="entry name" value="AmpC-like"/>
</dbReference>
<dbReference type="Gene3D" id="3.40.710.10">
    <property type="entry name" value="DD-peptidase/beta-lactamase superfamily"/>
    <property type="match status" value="1"/>
</dbReference>
<proteinExistence type="predicted"/>
<dbReference type="Proteomes" id="UP000616547">
    <property type="component" value="Unassembled WGS sequence"/>
</dbReference>